<keyword evidence="6" id="KW-1185">Reference proteome</keyword>
<dbReference type="SMART" id="SM00220">
    <property type="entry name" value="S_TKc"/>
    <property type="match status" value="1"/>
</dbReference>
<dbReference type="GO" id="GO:0005634">
    <property type="term" value="C:nucleus"/>
    <property type="evidence" value="ECO:0007669"/>
    <property type="project" value="TreeGrafter"/>
</dbReference>
<organism evidence="5 6">
    <name type="scientific">Hondaea fermentalgiana</name>
    <dbReference type="NCBI Taxonomy" id="2315210"/>
    <lineage>
        <taxon>Eukaryota</taxon>
        <taxon>Sar</taxon>
        <taxon>Stramenopiles</taxon>
        <taxon>Bigyra</taxon>
        <taxon>Labyrinthulomycetes</taxon>
        <taxon>Thraustochytrida</taxon>
        <taxon>Thraustochytriidae</taxon>
        <taxon>Hondaea</taxon>
    </lineage>
</organism>
<feature type="domain" description="Protein kinase" evidence="4">
    <location>
        <begin position="215"/>
        <end position="567"/>
    </location>
</feature>
<reference evidence="5 6" key="1">
    <citation type="submission" date="2017-12" db="EMBL/GenBank/DDBJ databases">
        <title>Sequencing, de novo assembly and annotation of complete genome of a new Thraustochytrid species, strain FCC1311.</title>
        <authorList>
            <person name="Sedici K."/>
            <person name="Godart F."/>
            <person name="Aiese Cigliano R."/>
            <person name="Sanseverino W."/>
            <person name="Barakat M."/>
            <person name="Ortet P."/>
            <person name="Marechal E."/>
            <person name="Cagnac O."/>
            <person name="Amato A."/>
        </authorList>
    </citation>
    <scope>NUCLEOTIDE SEQUENCE [LARGE SCALE GENOMIC DNA]</scope>
</reference>
<dbReference type="Pfam" id="PF13516">
    <property type="entry name" value="LRR_6"/>
    <property type="match status" value="3"/>
</dbReference>
<dbReference type="PANTHER" id="PTHR24113">
    <property type="entry name" value="RAN GTPASE-ACTIVATING PROTEIN 1"/>
    <property type="match status" value="1"/>
</dbReference>
<dbReference type="InterPro" id="IPR027038">
    <property type="entry name" value="RanGap"/>
</dbReference>
<keyword evidence="3" id="KW-0677">Repeat</keyword>
<dbReference type="GO" id="GO:0031267">
    <property type="term" value="F:small GTPase binding"/>
    <property type="evidence" value="ECO:0007669"/>
    <property type="project" value="TreeGrafter"/>
</dbReference>
<dbReference type="GO" id="GO:0004672">
    <property type="term" value="F:protein kinase activity"/>
    <property type="evidence" value="ECO:0007669"/>
    <property type="project" value="InterPro"/>
</dbReference>
<keyword evidence="2" id="KW-0433">Leucine-rich repeat</keyword>
<keyword evidence="5" id="KW-0418">Kinase</keyword>
<comment type="caution">
    <text evidence="5">The sequence shown here is derived from an EMBL/GenBank/DDBJ whole genome shotgun (WGS) entry which is preliminary data.</text>
</comment>
<proteinExistence type="predicted"/>
<accession>A0A2R5GR27</accession>
<dbReference type="InterPro" id="IPR000719">
    <property type="entry name" value="Prot_kinase_dom"/>
</dbReference>
<evidence type="ECO:0000256" key="3">
    <source>
        <dbReference type="ARBA" id="ARBA00022737"/>
    </source>
</evidence>
<evidence type="ECO:0000259" key="4">
    <source>
        <dbReference type="PROSITE" id="PS50011"/>
    </source>
</evidence>
<evidence type="ECO:0000313" key="5">
    <source>
        <dbReference type="EMBL" id="GBG30811.1"/>
    </source>
</evidence>
<gene>
    <name evidence="5" type="ORF">FCC1311_070312</name>
</gene>
<dbReference type="EMBL" id="BEYU01000084">
    <property type="protein sequence ID" value="GBG30811.1"/>
    <property type="molecule type" value="Genomic_DNA"/>
</dbReference>
<sequence length="570" mass="63320">ALGDAGTQALAEALAESTALESLALCSNGLGDSGALALASPIAQSTTLTAINLSDSRIGDAGAQALANALGQNHALQVLTLSRNSIKDDGALSLAEALAKNASLSSMPTLISIKYVFIMLHFLLHVEISRMNAHIFAVFLYLAVIPDDPLTDYFGGYRLWLQTEEGENIPEEHQIPILHALLQCRPRGAEYALPEEFCRDFIFAHLPPDQGLRLMNAEDSMGRSIRSLARTNRNTRRWAVTYGTFLGRYLIPEGPPEYESGTCVVRFATDVLASDRPVALKIMRRREQFDREIKARETPTRGCVQLLWPDDAQARRDHEEKLCLVMPRGSRTLSQAMSAERFAGRNLQKARHIAQKLAESLLELHESGRIHGDVEPRNAVRMSSSRSSTFATNPSGLYVSEAWRASSRDARSAEDEDWQLIDLDASAVFGDPVTKKVSLGYAAPEVARWHLRNRENADQTLRASAAMDVWGFGVLLYQLLSGTHLFLLDERNNNLIDTRDKAELMKWLAPDQERLKRIRQQSEAEYVESLNGTPSEIEAARDAVSKCLVGNPNERISMRDLLRHSFFVGK</sequence>
<dbReference type="Gene3D" id="3.80.10.10">
    <property type="entry name" value="Ribonuclease Inhibitor"/>
    <property type="match status" value="1"/>
</dbReference>
<dbReference type="Proteomes" id="UP000241890">
    <property type="component" value="Unassembled WGS sequence"/>
</dbReference>
<evidence type="ECO:0000256" key="2">
    <source>
        <dbReference type="ARBA" id="ARBA00022614"/>
    </source>
</evidence>
<feature type="non-terminal residue" evidence="5">
    <location>
        <position position="1"/>
    </location>
</feature>
<dbReference type="AlphaFoldDB" id="A0A2R5GR27"/>
<protein>
    <submittedName>
        <fullName evidence="5">Protein kinase, putative</fullName>
    </submittedName>
</protein>
<evidence type="ECO:0000313" key="6">
    <source>
        <dbReference type="Proteomes" id="UP000241890"/>
    </source>
</evidence>
<dbReference type="InterPro" id="IPR001611">
    <property type="entry name" value="Leu-rich_rpt"/>
</dbReference>
<dbReference type="InParanoid" id="A0A2R5GR27"/>
<dbReference type="InterPro" id="IPR032675">
    <property type="entry name" value="LRR_dom_sf"/>
</dbReference>
<dbReference type="GO" id="GO:0005096">
    <property type="term" value="F:GTPase activator activity"/>
    <property type="evidence" value="ECO:0007669"/>
    <property type="project" value="UniProtKB-KW"/>
</dbReference>
<dbReference type="GO" id="GO:0005829">
    <property type="term" value="C:cytosol"/>
    <property type="evidence" value="ECO:0007669"/>
    <property type="project" value="TreeGrafter"/>
</dbReference>
<keyword evidence="1" id="KW-0343">GTPase activation</keyword>
<dbReference type="Gene3D" id="1.10.510.10">
    <property type="entry name" value="Transferase(Phosphotransferase) domain 1"/>
    <property type="match status" value="1"/>
</dbReference>
<dbReference type="SUPFAM" id="SSF52047">
    <property type="entry name" value="RNI-like"/>
    <property type="match status" value="1"/>
</dbReference>
<dbReference type="GO" id="GO:0005524">
    <property type="term" value="F:ATP binding"/>
    <property type="evidence" value="ECO:0007669"/>
    <property type="project" value="InterPro"/>
</dbReference>
<dbReference type="GO" id="GO:0006913">
    <property type="term" value="P:nucleocytoplasmic transport"/>
    <property type="evidence" value="ECO:0007669"/>
    <property type="project" value="TreeGrafter"/>
</dbReference>
<keyword evidence="5" id="KW-0808">Transferase</keyword>
<dbReference type="OrthoDB" id="437530at2759"/>
<dbReference type="SMART" id="SM00368">
    <property type="entry name" value="LRR_RI"/>
    <property type="match status" value="3"/>
</dbReference>
<dbReference type="Pfam" id="PF00069">
    <property type="entry name" value="Pkinase"/>
    <property type="match status" value="1"/>
</dbReference>
<dbReference type="SUPFAM" id="SSF56112">
    <property type="entry name" value="Protein kinase-like (PK-like)"/>
    <property type="match status" value="1"/>
</dbReference>
<dbReference type="PROSITE" id="PS50011">
    <property type="entry name" value="PROTEIN_KINASE_DOM"/>
    <property type="match status" value="1"/>
</dbReference>
<dbReference type="GO" id="GO:0048471">
    <property type="term" value="C:perinuclear region of cytoplasm"/>
    <property type="evidence" value="ECO:0007669"/>
    <property type="project" value="TreeGrafter"/>
</dbReference>
<dbReference type="InterPro" id="IPR011009">
    <property type="entry name" value="Kinase-like_dom_sf"/>
</dbReference>
<name>A0A2R5GR27_9STRA</name>
<evidence type="ECO:0000256" key="1">
    <source>
        <dbReference type="ARBA" id="ARBA00022468"/>
    </source>
</evidence>
<dbReference type="PANTHER" id="PTHR24113:SF12">
    <property type="entry name" value="RAN GTPASE-ACTIVATING PROTEIN 1"/>
    <property type="match status" value="1"/>
</dbReference>